<feature type="transmembrane region" description="Helical" evidence="2">
    <location>
        <begin position="323"/>
        <end position="345"/>
    </location>
</feature>
<keyword evidence="4" id="KW-1185">Reference proteome</keyword>
<feature type="compositionally biased region" description="Polar residues" evidence="1">
    <location>
        <begin position="111"/>
        <end position="131"/>
    </location>
</feature>
<dbReference type="Proteomes" id="UP001369815">
    <property type="component" value="Unassembled WGS sequence"/>
</dbReference>
<evidence type="ECO:0000256" key="2">
    <source>
        <dbReference type="SAM" id="Phobius"/>
    </source>
</evidence>
<comment type="caution">
    <text evidence="3">The sequence shown here is derived from an EMBL/GenBank/DDBJ whole genome shotgun (WGS) entry which is preliminary data.</text>
</comment>
<dbReference type="AlphaFoldDB" id="A0AAX6MGN8"/>
<proteinExistence type="predicted"/>
<keyword evidence="2" id="KW-0812">Transmembrane</keyword>
<sequence>MLLELADKHPYPSTTRSATPTSGSCSPASFYPQLILCAVMEKRAQQLDAHSADEVPIFLPSTFSPWRNQKESITSSEPTFANSAPQPLVTSPQTFREIGSQDISEEHISRSPLQQPTSPFNPLVTTNTVTADDTPASRPFDHGMQPRTEVGIAASNSAAANLEKPGPLRRTRFKEMLGSSLPTTLFKSNSFSRIHGNYDEIRDDHQDAPPHREMEHRDSDTENYPMDSVNTREVREESCTSSDDTSDIEIDDLAARYERPPLDCYSRRDVYIKHWSWEYIVLVLLSLYSTLLSGLWFVTSIYQPRYGRGISSSEGWKMAPSTATLVCTLIAKTIEISFVTVYVALLGQVLTRRAFIKKAKGVTLAEMTMRNWVIQPGSLLTYWEGVPYAAMTLLGFVSLLATLCSLFYTTASDAMVSPKLMFGRWENRDLEGLVRASYANPFYVQKACSTPIDRTMDPKNSAPSCLDVQYSGQSYHNLLTFMQVTSLKCYRSQANSHSRTEWQTIHDEKTAPRDTLAVRPVGRHSLFDNTTMVSSWIETEFGDPASSLKAHGRIINNVTLAMPHAGVYLAATDPRNDILQPEDLAGVGEYSIRASVVSPVVNVMCANVAHDELAPLIYPTWPEARTEDTEIPGQKVGVEDWFNDVPPPTDDEWLNRTAVDDIFRWGAKHHRRPPVFQMFPIDFNMITNTSVAGSESLYVLAKSGLIAEYTLCEMRSWVTPKCSTRFDVSGISGGFMGAYCEDPNDADSYAAASGNDDAKGPPKPSSDWRNLAEQWRLSMDLNGGVQNNNASNARIMTNFILHEAALNPFLPSMAEALAVLSSSTLVAASLGSTYRVDWEYPEVELNPGIYETFKASMRTQQYTSSHVQRWQGVFYAVLGTVFAINVACLLYLAFFRQGLVTDYTEPQNLFTVAVNSPPSAALSGSCGHGPDTAGLVVPWRVNYSAAANHYFFEEVDDKKKPHVSNRASMTSGSDLLSTREGRLRGKNYEHYKRLRESKSWL</sequence>
<dbReference type="EMBL" id="JBANMG010000007">
    <property type="protein sequence ID" value="KAK6951332.1"/>
    <property type="molecule type" value="Genomic_DNA"/>
</dbReference>
<feature type="region of interest" description="Disordered" evidence="1">
    <location>
        <begin position="1"/>
        <end position="26"/>
    </location>
</feature>
<evidence type="ECO:0000313" key="3">
    <source>
        <dbReference type="EMBL" id="KAK6951332.1"/>
    </source>
</evidence>
<protein>
    <recommendedName>
        <fullName evidence="5">Mcm2 3 5 family protein</fullName>
    </recommendedName>
</protein>
<evidence type="ECO:0000256" key="1">
    <source>
        <dbReference type="SAM" id="MobiDB-lite"/>
    </source>
</evidence>
<feature type="region of interest" description="Disordered" evidence="1">
    <location>
        <begin position="69"/>
        <end position="92"/>
    </location>
</feature>
<feature type="region of interest" description="Disordered" evidence="1">
    <location>
        <begin position="200"/>
        <end position="245"/>
    </location>
</feature>
<keyword evidence="2" id="KW-0472">Membrane</keyword>
<evidence type="ECO:0000313" key="4">
    <source>
        <dbReference type="Proteomes" id="UP001369815"/>
    </source>
</evidence>
<feature type="compositionally biased region" description="Basic and acidic residues" evidence="1">
    <location>
        <begin position="1"/>
        <end position="10"/>
    </location>
</feature>
<reference evidence="3 4" key="1">
    <citation type="journal article" date="2024" name="Front Chem Biol">
        <title>Unveiling the potential of Daldinia eschscholtzii MFLUCC 19-0629 through bioactivity and bioinformatics studies for enhanced sustainable agriculture production.</title>
        <authorList>
            <person name="Brooks S."/>
            <person name="Weaver J.A."/>
            <person name="Klomchit A."/>
            <person name="Alharthi S.A."/>
            <person name="Onlamun T."/>
            <person name="Nurani R."/>
            <person name="Vong T.K."/>
            <person name="Alberti F."/>
            <person name="Greco C."/>
        </authorList>
    </citation>
    <scope>NUCLEOTIDE SEQUENCE [LARGE SCALE GENOMIC DNA]</scope>
    <source>
        <strain evidence="3">MFLUCC 19-0629</strain>
    </source>
</reference>
<feature type="transmembrane region" description="Helical" evidence="2">
    <location>
        <begin position="388"/>
        <end position="411"/>
    </location>
</feature>
<feature type="transmembrane region" description="Helical" evidence="2">
    <location>
        <begin position="873"/>
        <end position="894"/>
    </location>
</feature>
<feature type="compositionally biased region" description="Polar residues" evidence="1">
    <location>
        <begin position="12"/>
        <end position="26"/>
    </location>
</feature>
<feature type="compositionally biased region" description="Basic and acidic residues" evidence="1">
    <location>
        <begin position="200"/>
        <end position="220"/>
    </location>
</feature>
<name>A0AAX6MGN8_9PEZI</name>
<feature type="region of interest" description="Disordered" evidence="1">
    <location>
        <begin position="104"/>
        <end position="143"/>
    </location>
</feature>
<evidence type="ECO:0008006" key="5">
    <source>
        <dbReference type="Google" id="ProtNLM"/>
    </source>
</evidence>
<accession>A0AAX6MGN8</accession>
<keyword evidence="2" id="KW-1133">Transmembrane helix</keyword>
<gene>
    <name evidence="3" type="ORF">Daesc_007865</name>
</gene>
<organism evidence="3 4">
    <name type="scientific">Daldinia eschscholtzii</name>
    <dbReference type="NCBI Taxonomy" id="292717"/>
    <lineage>
        <taxon>Eukaryota</taxon>
        <taxon>Fungi</taxon>
        <taxon>Dikarya</taxon>
        <taxon>Ascomycota</taxon>
        <taxon>Pezizomycotina</taxon>
        <taxon>Sordariomycetes</taxon>
        <taxon>Xylariomycetidae</taxon>
        <taxon>Xylariales</taxon>
        <taxon>Hypoxylaceae</taxon>
        <taxon>Daldinia</taxon>
    </lineage>
</organism>
<feature type="transmembrane region" description="Helical" evidence="2">
    <location>
        <begin position="279"/>
        <end position="302"/>
    </location>
</feature>